<evidence type="ECO:0000256" key="1">
    <source>
        <dbReference type="SAM" id="Phobius"/>
    </source>
</evidence>
<gene>
    <name evidence="4" type="ORF">G4L39_08910</name>
</gene>
<keyword evidence="1" id="KW-1133">Transmembrane helix</keyword>
<reference evidence="4 5" key="1">
    <citation type="submission" date="2020-02" db="EMBL/GenBank/DDBJ databases">
        <title>Draft genome sequence of Limisphaera ngatamarikiensis NGM72.4T, a thermophilic Verrucomicrobia grouped in subdivision 3.</title>
        <authorList>
            <person name="Carere C.R."/>
            <person name="Steen J."/>
            <person name="Hugenholtz P."/>
            <person name="Stott M.B."/>
        </authorList>
    </citation>
    <scope>NUCLEOTIDE SEQUENCE [LARGE SCALE GENOMIC DNA]</scope>
    <source>
        <strain evidence="4 5">NGM72.4</strain>
    </source>
</reference>
<dbReference type="InterPro" id="IPR019196">
    <property type="entry name" value="ABC_transp_unknown"/>
</dbReference>
<feature type="domain" description="ABC-type uncharacterised transport system" evidence="2">
    <location>
        <begin position="197"/>
        <end position="311"/>
    </location>
</feature>
<organism evidence="4 5">
    <name type="scientific">Limisphaera ngatamarikiensis</name>
    <dbReference type="NCBI Taxonomy" id="1324935"/>
    <lineage>
        <taxon>Bacteria</taxon>
        <taxon>Pseudomonadati</taxon>
        <taxon>Verrucomicrobiota</taxon>
        <taxon>Verrucomicrobiia</taxon>
        <taxon>Limisphaerales</taxon>
        <taxon>Limisphaeraceae</taxon>
        <taxon>Limisphaera</taxon>
    </lineage>
</organism>
<keyword evidence="1" id="KW-0472">Membrane</keyword>
<proteinExistence type="predicted"/>
<dbReference type="Pfam" id="PF23357">
    <property type="entry name" value="DUF7088"/>
    <property type="match status" value="1"/>
</dbReference>
<feature type="transmembrane region" description="Helical" evidence="1">
    <location>
        <begin position="20"/>
        <end position="41"/>
    </location>
</feature>
<sequence length="494" mass="54365">MDSGRGTQPSFSAGRRWAGWLRVGLGTVSVLALVVMVNHLAQRHPVRWYVTAEGETKLSPQTRAVLDSLTNEVRVTVFYDREDPFYPLVVGLLREYQLANPRVHVRTVDYLRQAGAAQQVFAEYQLAGATNKNLVLFDCEGRVMRIDGRMLTQYTLEPVAAGGDQPEFRRRAVAFHGERVFTSALLAVTMSRPLRAYFLTGHEEHDPDSDHETVGYRRFAGLLRQNCIVTSTLSLEGTNTVPEDCHLLIVAGPLRPVPEEVVRRLEEYLQQGGRMLVLLNSYGLSRGSGLEGMLSRWGVEVSPWPVLDRDNTITGQDIKVLRFGNHPVVRPLVEGGGLAALHVWRPRAVGRLAAGAGGVEGVTVTELAFSGERSRLMGGGGATGSFPLAVAVEKGAVPGVVTARGNTRMVVVGDSFFLGNQLIESVNNADFGAYAVNWLLDRTFLLHQVGSRPVREFRVTLGAREMRALQWTLLGGIPAGLLLVGLGIWWRRRR</sequence>
<evidence type="ECO:0000259" key="2">
    <source>
        <dbReference type="Pfam" id="PF09822"/>
    </source>
</evidence>
<feature type="domain" description="DUF7088" evidence="3">
    <location>
        <begin position="58"/>
        <end position="124"/>
    </location>
</feature>
<dbReference type="Pfam" id="PF09822">
    <property type="entry name" value="ABC_transp_aux"/>
    <property type="match status" value="1"/>
</dbReference>
<dbReference type="RefSeq" id="WP_165107572.1">
    <property type="nucleotide sequence ID" value="NZ_JAAKYA010000053.1"/>
</dbReference>
<evidence type="ECO:0000313" key="4">
    <source>
        <dbReference type="EMBL" id="NGO39514.1"/>
    </source>
</evidence>
<dbReference type="InterPro" id="IPR055396">
    <property type="entry name" value="DUF7088"/>
</dbReference>
<comment type="caution">
    <text evidence="4">The sequence shown here is derived from an EMBL/GenBank/DDBJ whole genome shotgun (WGS) entry which is preliminary data.</text>
</comment>
<protein>
    <submittedName>
        <fullName evidence="4">GldG family protein</fullName>
    </submittedName>
</protein>
<dbReference type="EMBL" id="JAAKYA010000053">
    <property type="protein sequence ID" value="NGO39514.1"/>
    <property type="molecule type" value="Genomic_DNA"/>
</dbReference>
<evidence type="ECO:0000313" key="5">
    <source>
        <dbReference type="Proteomes" id="UP000477311"/>
    </source>
</evidence>
<accession>A0A6M1RVZ3</accession>
<feature type="transmembrane region" description="Helical" evidence="1">
    <location>
        <begin position="468"/>
        <end position="490"/>
    </location>
</feature>
<dbReference type="AlphaFoldDB" id="A0A6M1RVZ3"/>
<name>A0A6M1RVZ3_9BACT</name>
<dbReference type="Proteomes" id="UP000477311">
    <property type="component" value="Unassembled WGS sequence"/>
</dbReference>
<keyword evidence="1" id="KW-0812">Transmembrane</keyword>
<keyword evidence="5" id="KW-1185">Reference proteome</keyword>
<evidence type="ECO:0000259" key="3">
    <source>
        <dbReference type="Pfam" id="PF23357"/>
    </source>
</evidence>